<sequence>MTEEEFWSLVDILGGAANHHTAPHLTRALTGESRARIEAFSDLLAEKLQLLEDAHLAGIPVSDAHDPPGAAPVPLAGDALDNLHLAIVAAGRSRFLRVLTHPHEAADRIWDFAESDELAEAVSSAYENTTGEPWQGPLPGFHAVEPDAAADAAAGNPPWLSIALHGESEIPTAYFDAATSVAETIQNDPRWRAWWSQAEPQDLTIEVELGLRAERNNFTTRKARLWASFRRDSSRFRGSNKNTLAHLAATDLQSFLTLTATFLNLPAHPPVPLPPHTTPPTSRRDAARTRLEELRRRHGKNTYNDY</sequence>
<gene>
    <name evidence="3" type="ORF">ACFQ63_27350</name>
</gene>
<reference evidence="3 4" key="1">
    <citation type="submission" date="2024-09" db="EMBL/GenBank/DDBJ databases">
        <title>The Natural Products Discovery Center: Release of the First 8490 Sequenced Strains for Exploring Actinobacteria Biosynthetic Diversity.</title>
        <authorList>
            <person name="Kalkreuter E."/>
            <person name="Kautsar S.A."/>
            <person name="Yang D."/>
            <person name="Bader C.D."/>
            <person name="Teijaro C.N."/>
            <person name="Fluegel L."/>
            <person name="Davis C.M."/>
            <person name="Simpson J.R."/>
            <person name="Lauterbach L."/>
            <person name="Steele A.D."/>
            <person name="Gui C."/>
            <person name="Meng S."/>
            <person name="Li G."/>
            <person name="Viehrig K."/>
            <person name="Ye F."/>
            <person name="Su P."/>
            <person name="Kiefer A.F."/>
            <person name="Nichols A."/>
            <person name="Cepeda A.J."/>
            <person name="Yan W."/>
            <person name="Fan B."/>
            <person name="Jiang Y."/>
            <person name="Adhikari A."/>
            <person name="Zheng C.-J."/>
            <person name="Schuster L."/>
            <person name="Cowan T.M."/>
            <person name="Smanski M.J."/>
            <person name="Chevrette M.G."/>
            <person name="De Carvalho L.P.S."/>
            <person name="Shen B."/>
        </authorList>
    </citation>
    <scope>NUCLEOTIDE SEQUENCE [LARGE SCALE GENOMIC DNA]</scope>
    <source>
        <strain evidence="3 4">NPDC056472</strain>
    </source>
</reference>
<evidence type="ECO:0000256" key="1">
    <source>
        <dbReference type="SAM" id="MobiDB-lite"/>
    </source>
</evidence>
<feature type="compositionally biased region" description="Pro residues" evidence="1">
    <location>
        <begin position="269"/>
        <end position="278"/>
    </location>
</feature>
<dbReference type="Pfam" id="PF14024">
    <property type="entry name" value="DUF4240"/>
    <property type="match status" value="1"/>
</dbReference>
<evidence type="ECO:0000313" key="3">
    <source>
        <dbReference type="EMBL" id="MFE5983417.1"/>
    </source>
</evidence>
<evidence type="ECO:0000313" key="4">
    <source>
        <dbReference type="Proteomes" id="UP001600424"/>
    </source>
</evidence>
<dbReference type="EMBL" id="JBHTRV010000024">
    <property type="protein sequence ID" value="MFE5983417.1"/>
    <property type="molecule type" value="Genomic_DNA"/>
</dbReference>
<keyword evidence="4" id="KW-1185">Reference proteome</keyword>
<dbReference type="Proteomes" id="UP001600424">
    <property type="component" value="Unassembled WGS sequence"/>
</dbReference>
<feature type="domain" description="DUF4240" evidence="2">
    <location>
        <begin position="1"/>
        <end position="127"/>
    </location>
</feature>
<feature type="region of interest" description="Disordered" evidence="1">
    <location>
        <begin position="269"/>
        <end position="288"/>
    </location>
</feature>
<dbReference type="InterPro" id="IPR025334">
    <property type="entry name" value="DUF4240"/>
</dbReference>
<organism evidence="3 4">
    <name type="scientific">Streptomyces wedmorensis</name>
    <dbReference type="NCBI Taxonomy" id="43759"/>
    <lineage>
        <taxon>Bacteria</taxon>
        <taxon>Bacillati</taxon>
        <taxon>Actinomycetota</taxon>
        <taxon>Actinomycetes</taxon>
        <taxon>Kitasatosporales</taxon>
        <taxon>Streptomycetaceae</taxon>
        <taxon>Streptomyces</taxon>
    </lineage>
</organism>
<name>A0ABW6J0I2_STRWE</name>
<evidence type="ECO:0000259" key="2">
    <source>
        <dbReference type="Pfam" id="PF14024"/>
    </source>
</evidence>
<dbReference type="RefSeq" id="WP_386249373.1">
    <property type="nucleotide sequence ID" value="NZ_JBHTRV010000024.1"/>
</dbReference>
<proteinExistence type="predicted"/>
<comment type="caution">
    <text evidence="3">The sequence shown here is derived from an EMBL/GenBank/DDBJ whole genome shotgun (WGS) entry which is preliminary data.</text>
</comment>
<accession>A0ABW6J0I2</accession>
<protein>
    <submittedName>
        <fullName evidence="3">DUF4240 domain-containing protein</fullName>
    </submittedName>
</protein>